<reference evidence="2" key="2">
    <citation type="submission" date="2022-04" db="UniProtKB">
        <authorList>
            <consortium name="WormBaseParasite"/>
        </authorList>
    </citation>
    <scope>IDENTIFICATION</scope>
</reference>
<sequence>MSTEDESIKEVRPLRKIGLKLCQQQLTLPCQVCSFMVLQEIHVLAYLLV</sequence>
<evidence type="ECO:0000313" key="1">
    <source>
        <dbReference type="Proteomes" id="UP000006672"/>
    </source>
</evidence>
<dbReference type="AlphaFoldDB" id="A0A8L7SZK6"/>
<keyword evidence="1" id="KW-1185">Reference proteome</keyword>
<protein>
    <submittedName>
        <fullName evidence="2">Bm2706, isoform a; Bm2706, isoform b</fullName>
    </submittedName>
</protein>
<dbReference type="WBParaSite" id="Bm2706a.1">
    <property type="protein sequence ID" value="Bm2706a.1"/>
    <property type="gene ID" value="WBGene00222967"/>
</dbReference>
<reference evidence="1" key="1">
    <citation type="journal article" date="2007" name="Science">
        <title>Draft genome of the filarial nematode parasite Brugia malayi.</title>
        <authorList>
            <person name="Ghedin E."/>
            <person name="Wang S."/>
            <person name="Spiro D."/>
            <person name="Caler E."/>
            <person name="Zhao Q."/>
            <person name="Crabtree J."/>
            <person name="Allen J.E."/>
            <person name="Delcher A.L."/>
            <person name="Guiliano D.B."/>
            <person name="Miranda-Saavedra D."/>
            <person name="Angiuoli S.V."/>
            <person name="Creasy T."/>
            <person name="Amedeo P."/>
            <person name="Haas B."/>
            <person name="El-Sayed N.M."/>
            <person name="Wortman J.R."/>
            <person name="Feldblyum T."/>
            <person name="Tallon L."/>
            <person name="Schatz M."/>
            <person name="Shumway M."/>
            <person name="Koo H."/>
            <person name="Salzberg S.L."/>
            <person name="Schobel S."/>
            <person name="Pertea M."/>
            <person name="Pop M."/>
            <person name="White O."/>
            <person name="Barton G.J."/>
            <person name="Carlow C.K."/>
            <person name="Crawford M.J."/>
            <person name="Daub J."/>
            <person name="Dimmic M.W."/>
            <person name="Estes C.F."/>
            <person name="Foster J.M."/>
            <person name="Ganatra M."/>
            <person name="Gregory W.F."/>
            <person name="Johnson N.M."/>
            <person name="Jin J."/>
            <person name="Komuniecki R."/>
            <person name="Korf I."/>
            <person name="Kumar S."/>
            <person name="Laney S."/>
            <person name="Li B.W."/>
            <person name="Li W."/>
            <person name="Lindblom T.H."/>
            <person name="Lustigman S."/>
            <person name="Ma D."/>
            <person name="Maina C.V."/>
            <person name="Martin D.M."/>
            <person name="McCarter J.P."/>
            <person name="McReynolds L."/>
            <person name="Mitreva M."/>
            <person name="Nutman T.B."/>
            <person name="Parkinson J."/>
            <person name="Peregrin-Alvarez J.M."/>
            <person name="Poole C."/>
            <person name="Ren Q."/>
            <person name="Saunders L."/>
            <person name="Sluder A.E."/>
            <person name="Smith K."/>
            <person name="Stanke M."/>
            <person name="Unnasch T.R."/>
            <person name="Ware J."/>
            <person name="Wei A.D."/>
            <person name="Weil G."/>
            <person name="Williams D.J."/>
            <person name="Zhang Y."/>
            <person name="Williams S.A."/>
            <person name="Fraser-Liggett C."/>
            <person name="Slatko B."/>
            <person name="Blaxter M.L."/>
            <person name="Scott A.L."/>
        </authorList>
    </citation>
    <scope>NUCLEOTIDE SEQUENCE</scope>
    <source>
        <strain evidence="1">FR3</strain>
    </source>
</reference>
<accession>A0A8L7SZK6</accession>
<dbReference type="Proteomes" id="UP000006672">
    <property type="component" value="Unassembled WGS sequence"/>
</dbReference>
<name>A0A8L7SZK6_BRUMA</name>
<evidence type="ECO:0000313" key="2">
    <source>
        <dbReference type="WBParaSite" id="Bm2706a.1"/>
    </source>
</evidence>
<proteinExistence type="predicted"/>
<organism evidence="1 2">
    <name type="scientific">Brugia malayi</name>
    <name type="common">Filarial nematode worm</name>
    <dbReference type="NCBI Taxonomy" id="6279"/>
    <lineage>
        <taxon>Eukaryota</taxon>
        <taxon>Metazoa</taxon>
        <taxon>Ecdysozoa</taxon>
        <taxon>Nematoda</taxon>
        <taxon>Chromadorea</taxon>
        <taxon>Rhabditida</taxon>
        <taxon>Spirurina</taxon>
        <taxon>Spiruromorpha</taxon>
        <taxon>Filarioidea</taxon>
        <taxon>Onchocercidae</taxon>
        <taxon>Brugia</taxon>
    </lineage>
</organism>